<evidence type="ECO:0000313" key="9">
    <source>
        <dbReference type="Proteomes" id="UP000759103"/>
    </source>
</evidence>
<dbReference type="Pfam" id="PF12729">
    <property type="entry name" value="4HB_MCP_1"/>
    <property type="match status" value="1"/>
</dbReference>
<dbReference type="PROSITE" id="PS50111">
    <property type="entry name" value="CHEMOTAXIS_TRANSDUC_2"/>
    <property type="match status" value="1"/>
</dbReference>
<dbReference type="EMBL" id="JAHXZN010000010">
    <property type="protein sequence ID" value="MBW6532875.1"/>
    <property type="molecule type" value="Genomic_DNA"/>
</dbReference>
<proteinExistence type="inferred from homology"/>
<comment type="caution">
    <text evidence="8">The sequence shown here is derived from an EMBL/GenBank/DDBJ whole genome shotgun (WGS) entry which is preliminary data.</text>
</comment>
<dbReference type="PANTHER" id="PTHR43531">
    <property type="entry name" value="PROTEIN ICFG"/>
    <property type="match status" value="1"/>
</dbReference>
<feature type="chain" id="PRO_5045600564" evidence="5">
    <location>
        <begin position="26"/>
        <end position="623"/>
    </location>
</feature>
<keyword evidence="1" id="KW-0145">Chemotaxis</keyword>
<evidence type="ECO:0000259" key="6">
    <source>
        <dbReference type="PROSITE" id="PS50111"/>
    </source>
</evidence>
<evidence type="ECO:0000256" key="3">
    <source>
        <dbReference type="PROSITE-ProRule" id="PRU00284"/>
    </source>
</evidence>
<gene>
    <name evidence="8" type="ORF">KZ820_19200</name>
</gene>
<sequence>MKNMKISAKLLTAFGILAAALIAMAAMSISAQSKLNDAAETLGGSRRAKLIAIATINTATSDYRVAEATSILSDEPSQIQEAEREAAEQVALLDKNAAFLDRTLQAPSAIAAFRTFRKDWADFMTQSRVTMQLSHQNLNKEALESYRRSKPVFDRGNDDAAQMQTIQTKLMDQDMADASATYVWSRNASIAIAVAVLALTVFMLISLIRGIATPLTAMTATMRRLGAGDLNAEVAVDPRRDEVGELAGSMVAFRDQLVAAERAKQEQTCLIVDSVGSGLDSLARGDLTARIEAELTGPFAKLKDDFNNAMQSVAGTLTAVNASAEGITNGASDIRQASDDLSRRTEQQAASLEETAAAMHEITTTVRDTAANATKVNGVVTETRRDAEQSGDVVRRAVEAMNGIERSSNEISEIIAVIDGIAFQTNLLALNAGVEAARAGDAGKGFAVVASEVRALAQRSADAAKDVKSKITASTEQVDAGVTLVAQAGEALSRITGRIGDISALVSDIASAAEQQATGLQQVNTAVSEMDGVTQQNAAMVEEATAAARSLAEETENMARQVSRFRLGDRPAQATAVRREVATSPVHQLQSRAASAGARIAAGARANRGSAAVAVAQDDWSEF</sequence>
<evidence type="ECO:0000256" key="4">
    <source>
        <dbReference type="SAM" id="Phobius"/>
    </source>
</evidence>
<dbReference type="SUPFAM" id="SSF158472">
    <property type="entry name" value="HAMP domain-like"/>
    <property type="match status" value="1"/>
</dbReference>
<evidence type="ECO:0000256" key="5">
    <source>
        <dbReference type="SAM" id="SignalP"/>
    </source>
</evidence>
<feature type="domain" description="Methyl-accepting transducer" evidence="6">
    <location>
        <begin position="323"/>
        <end position="552"/>
    </location>
</feature>
<evidence type="ECO:0000256" key="1">
    <source>
        <dbReference type="ARBA" id="ARBA00022500"/>
    </source>
</evidence>
<dbReference type="Gene3D" id="6.10.340.10">
    <property type="match status" value="1"/>
</dbReference>
<dbReference type="PANTHER" id="PTHR43531:SF11">
    <property type="entry name" value="METHYL-ACCEPTING CHEMOTAXIS PROTEIN 3"/>
    <property type="match status" value="1"/>
</dbReference>
<dbReference type="Proteomes" id="UP000759103">
    <property type="component" value="Unassembled WGS sequence"/>
</dbReference>
<dbReference type="Pfam" id="PF00015">
    <property type="entry name" value="MCPsignal"/>
    <property type="match status" value="1"/>
</dbReference>
<evidence type="ECO:0000256" key="2">
    <source>
        <dbReference type="ARBA" id="ARBA00029447"/>
    </source>
</evidence>
<evidence type="ECO:0000259" key="7">
    <source>
        <dbReference type="PROSITE" id="PS50885"/>
    </source>
</evidence>
<keyword evidence="5" id="KW-0732">Signal</keyword>
<dbReference type="SMART" id="SM00304">
    <property type="entry name" value="HAMP"/>
    <property type="match status" value="2"/>
</dbReference>
<dbReference type="Pfam" id="PF00672">
    <property type="entry name" value="HAMP"/>
    <property type="match status" value="1"/>
</dbReference>
<keyword evidence="9" id="KW-1185">Reference proteome</keyword>
<dbReference type="Gene3D" id="1.10.287.950">
    <property type="entry name" value="Methyl-accepting chemotaxis protein"/>
    <property type="match status" value="1"/>
</dbReference>
<protein>
    <submittedName>
        <fullName evidence="8">MCP four helix bundle domain-containing protein</fullName>
    </submittedName>
</protein>
<accession>A0ABS7BTE2</accession>
<keyword evidence="4" id="KW-0472">Membrane</keyword>
<dbReference type="SMART" id="SM00283">
    <property type="entry name" value="MA"/>
    <property type="match status" value="1"/>
</dbReference>
<dbReference type="SUPFAM" id="SSF58104">
    <property type="entry name" value="Methyl-accepting chemotaxis protein (MCP) signaling domain"/>
    <property type="match status" value="1"/>
</dbReference>
<dbReference type="InterPro" id="IPR051310">
    <property type="entry name" value="MCP_chemotaxis"/>
</dbReference>
<dbReference type="InterPro" id="IPR003660">
    <property type="entry name" value="HAMP_dom"/>
</dbReference>
<dbReference type="RefSeq" id="WP_219750459.1">
    <property type="nucleotide sequence ID" value="NZ_JAHXZN010000010.1"/>
</dbReference>
<comment type="similarity">
    <text evidence="2">Belongs to the methyl-accepting chemotaxis (MCP) protein family.</text>
</comment>
<name>A0ABS7BTE2_9SPHN</name>
<evidence type="ECO:0000313" key="8">
    <source>
        <dbReference type="EMBL" id="MBW6532875.1"/>
    </source>
</evidence>
<feature type="domain" description="HAMP" evidence="7">
    <location>
        <begin position="209"/>
        <end position="262"/>
    </location>
</feature>
<dbReference type="InterPro" id="IPR004089">
    <property type="entry name" value="MCPsignal_dom"/>
</dbReference>
<dbReference type="CDD" id="cd11386">
    <property type="entry name" value="MCP_signal"/>
    <property type="match status" value="1"/>
</dbReference>
<keyword evidence="4" id="KW-1133">Transmembrane helix</keyword>
<keyword evidence="4" id="KW-0812">Transmembrane</keyword>
<feature type="transmembrane region" description="Helical" evidence="4">
    <location>
        <begin position="188"/>
        <end position="208"/>
    </location>
</feature>
<dbReference type="PROSITE" id="PS50885">
    <property type="entry name" value="HAMP"/>
    <property type="match status" value="2"/>
</dbReference>
<reference evidence="8 9" key="1">
    <citation type="submission" date="2021-07" db="EMBL/GenBank/DDBJ databases">
        <title>Sphingomonas sp.</title>
        <authorList>
            <person name="Feng G."/>
            <person name="Li J."/>
            <person name="Pan M."/>
        </authorList>
    </citation>
    <scope>NUCLEOTIDE SEQUENCE [LARGE SCALE GENOMIC DNA]</scope>
    <source>
        <strain evidence="8 9">RRHST34</strain>
    </source>
</reference>
<dbReference type="InterPro" id="IPR024478">
    <property type="entry name" value="HlyB_4HB_MCP"/>
</dbReference>
<feature type="signal peptide" evidence="5">
    <location>
        <begin position="1"/>
        <end position="25"/>
    </location>
</feature>
<dbReference type="CDD" id="cd06225">
    <property type="entry name" value="HAMP"/>
    <property type="match status" value="1"/>
</dbReference>
<organism evidence="8 9">
    <name type="scientific">Sphingomonas citri</name>
    <dbReference type="NCBI Taxonomy" id="2862499"/>
    <lineage>
        <taxon>Bacteria</taxon>
        <taxon>Pseudomonadati</taxon>
        <taxon>Pseudomonadota</taxon>
        <taxon>Alphaproteobacteria</taxon>
        <taxon>Sphingomonadales</taxon>
        <taxon>Sphingomonadaceae</taxon>
        <taxon>Sphingomonas</taxon>
    </lineage>
</organism>
<feature type="domain" description="HAMP" evidence="7">
    <location>
        <begin position="272"/>
        <end position="318"/>
    </location>
</feature>
<keyword evidence="3" id="KW-0807">Transducer</keyword>